<accession>A0A927CV40</accession>
<evidence type="ECO:0000313" key="2">
    <source>
        <dbReference type="Proteomes" id="UP000602076"/>
    </source>
</evidence>
<dbReference type="EMBL" id="JACXSI010000014">
    <property type="protein sequence ID" value="MBD3108148.1"/>
    <property type="molecule type" value="Genomic_DNA"/>
</dbReference>
<keyword evidence="2" id="KW-1185">Reference proteome</keyword>
<name>A0A927CV40_9BACI</name>
<sequence>MISILIGAVIFGYAVYILWKVPKKQANGKCVSCDVKKVCSSAQLCIEKQDAKTK</sequence>
<comment type="caution">
    <text evidence="1">The sequence shown here is derived from an EMBL/GenBank/DDBJ whole genome shotgun (WGS) entry which is preliminary data.</text>
</comment>
<dbReference type="AlphaFoldDB" id="A0A927CV40"/>
<organism evidence="1 2">
    <name type="scientific">Peribacillus faecalis</name>
    <dbReference type="NCBI Taxonomy" id="2772559"/>
    <lineage>
        <taxon>Bacteria</taxon>
        <taxon>Bacillati</taxon>
        <taxon>Bacillota</taxon>
        <taxon>Bacilli</taxon>
        <taxon>Bacillales</taxon>
        <taxon>Bacillaceae</taxon>
        <taxon>Peribacillus</taxon>
    </lineage>
</organism>
<reference evidence="1" key="1">
    <citation type="submission" date="2020-09" db="EMBL/GenBank/DDBJ databases">
        <title>Bacillus faecalis sp. nov., a moderately halophilic bacterium isolated from cow faeces.</title>
        <authorList>
            <person name="Jiang L."/>
            <person name="Lee J."/>
        </authorList>
    </citation>
    <scope>NUCLEOTIDE SEQUENCE</scope>
    <source>
        <strain evidence="1">AGMB 02131</strain>
    </source>
</reference>
<gene>
    <name evidence="1" type="ORF">IEO70_07185</name>
</gene>
<protein>
    <submittedName>
        <fullName evidence="1">FeoB-associated Cys-rich membrane protein</fullName>
    </submittedName>
</protein>
<dbReference type="Pfam" id="PF12669">
    <property type="entry name" value="FeoB_associated"/>
    <property type="match status" value="1"/>
</dbReference>
<evidence type="ECO:0000313" key="1">
    <source>
        <dbReference type="EMBL" id="MBD3108148.1"/>
    </source>
</evidence>
<dbReference type="Proteomes" id="UP000602076">
    <property type="component" value="Unassembled WGS sequence"/>
</dbReference>
<proteinExistence type="predicted"/>